<keyword evidence="2 7" id="KW-0436">Ligase</keyword>
<dbReference type="GO" id="GO:0005524">
    <property type="term" value="F:ATP binding"/>
    <property type="evidence" value="ECO:0007669"/>
    <property type="project" value="UniProtKB-KW"/>
</dbReference>
<dbReference type="Gene3D" id="3.40.1190.10">
    <property type="entry name" value="Mur-like, catalytic domain"/>
    <property type="match status" value="1"/>
</dbReference>
<dbReference type="GO" id="GO:0006730">
    <property type="term" value="P:one-carbon metabolic process"/>
    <property type="evidence" value="ECO:0007669"/>
    <property type="project" value="UniProtKB-KW"/>
</dbReference>
<evidence type="ECO:0000256" key="7">
    <source>
        <dbReference type="PIRNR" id="PIRNR001563"/>
    </source>
</evidence>
<dbReference type="InterPro" id="IPR036565">
    <property type="entry name" value="Mur-like_cat_sf"/>
</dbReference>
<keyword evidence="4 7" id="KW-0547">Nucleotide-binding</keyword>
<evidence type="ECO:0000256" key="6">
    <source>
        <dbReference type="ARBA" id="ARBA00022842"/>
    </source>
</evidence>
<comment type="caution">
    <text evidence="8">The sequence shown here is derived from an EMBL/GenBank/DDBJ whole genome shotgun (WGS) entry which is preliminary data.</text>
</comment>
<evidence type="ECO:0000256" key="5">
    <source>
        <dbReference type="ARBA" id="ARBA00022840"/>
    </source>
</evidence>
<dbReference type="GO" id="GO:0005739">
    <property type="term" value="C:mitochondrion"/>
    <property type="evidence" value="ECO:0007669"/>
    <property type="project" value="TreeGrafter"/>
</dbReference>
<dbReference type="Proteomes" id="UP000037035">
    <property type="component" value="Unassembled WGS sequence"/>
</dbReference>
<name>A0A0L6VKL1_9BASI</name>
<comment type="similarity">
    <text evidence="1 7">Belongs to the folylpolyglutamate synthase family.</text>
</comment>
<protein>
    <recommendedName>
        <fullName evidence="7">Dihydrofolate synthetase</fullName>
        <ecNumber evidence="7">6.3.2.12</ecNumber>
    </recommendedName>
</protein>
<evidence type="ECO:0000313" key="8">
    <source>
        <dbReference type="EMBL" id="KNZ61293.1"/>
    </source>
</evidence>
<keyword evidence="9" id="KW-1185">Reference proteome</keyword>
<dbReference type="GO" id="GO:0005829">
    <property type="term" value="C:cytosol"/>
    <property type="evidence" value="ECO:0007669"/>
    <property type="project" value="TreeGrafter"/>
</dbReference>
<dbReference type="GO" id="GO:0008841">
    <property type="term" value="F:dihydrofolate synthase activity"/>
    <property type="evidence" value="ECO:0007669"/>
    <property type="project" value="UniProtKB-EC"/>
</dbReference>
<keyword evidence="7" id="KW-0554">One-carbon metabolism</keyword>
<dbReference type="PIRSF" id="PIRSF001563">
    <property type="entry name" value="Folylpolyglu_synth"/>
    <property type="match status" value="1"/>
</dbReference>
<dbReference type="Gene3D" id="3.90.190.20">
    <property type="entry name" value="Mur ligase, C-terminal domain"/>
    <property type="match status" value="1"/>
</dbReference>
<dbReference type="GO" id="GO:0046872">
    <property type="term" value="F:metal ion binding"/>
    <property type="evidence" value="ECO:0007669"/>
    <property type="project" value="UniProtKB-KW"/>
</dbReference>
<dbReference type="AlphaFoldDB" id="A0A0L6VKL1"/>
<comment type="catalytic activity">
    <reaction evidence="7">
        <text>7,8-dihydropteroate + L-glutamate + ATP = 7,8-dihydrofolate + ADP + phosphate + H(+)</text>
        <dbReference type="Rhea" id="RHEA:23584"/>
        <dbReference type="ChEBI" id="CHEBI:15378"/>
        <dbReference type="ChEBI" id="CHEBI:17839"/>
        <dbReference type="ChEBI" id="CHEBI:29985"/>
        <dbReference type="ChEBI" id="CHEBI:30616"/>
        <dbReference type="ChEBI" id="CHEBI:43474"/>
        <dbReference type="ChEBI" id="CHEBI:57451"/>
        <dbReference type="ChEBI" id="CHEBI:456216"/>
        <dbReference type="EC" id="6.3.2.12"/>
    </reaction>
</comment>
<dbReference type="UniPathway" id="UPA00850"/>
<evidence type="ECO:0000256" key="4">
    <source>
        <dbReference type="ARBA" id="ARBA00022741"/>
    </source>
</evidence>
<evidence type="ECO:0000313" key="9">
    <source>
        <dbReference type="Proteomes" id="UP000037035"/>
    </source>
</evidence>
<reference evidence="8 9" key="1">
    <citation type="submission" date="2015-08" db="EMBL/GenBank/DDBJ databases">
        <title>Next Generation Sequencing and Analysis of the Genome of Puccinia sorghi L Schw, the Causal Agent of Maize Common Rust.</title>
        <authorList>
            <person name="Rochi L."/>
            <person name="Burguener G."/>
            <person name="Darino M."/>
            <person name="Turjanski A."/>
            <person name="Kreff E."/>
            <person name="Dieguez M.J."/>
            <person name="Sacco F."/>
        </authorList>
    </citation>
    <scope>NUCLEOTIDE SEQUENCE [LARGE SCALE GENOMIC DNA]</scope>
    <source>
        <strain evidence="8 9">RO10H11247</strain>
    </source>
</reference>
<evidence type="ECO:0000256" key="3">
    <source>
        <dbReference type="ARBA" id="ARBA00022723"/>
    </source>
</evidence>
<keyword evidence="3" id="KW-0479">Metal-binding</keyword>
<dbReference type="PANTHER" id="PTHR11136:SF0">
    <property type="entry name" value="DIHYDROFOLATE SYNTHETASE-RELATED"/>
    <property type="match status" value="1"/>
</dbReference>
<evidence type="ECO:0000256" key="1">
    <source>
        <dbReference type="ARBA" id="ARBA00008276"/>
    </source>
</evidence>
<dbReference type="NCBIfam" id="TIGR01499">
    <property type="entry name" value="folC"/>
    <property type="match status" value="1"/>
</dbReference>
<dbReference type="GO" id="GO:0004326">
    <property type="term" value="F:tetrahydrofolylpolyglutamate synthase activity"/>
    <property type="evidence" value="ECO:0007669"/>
    <property type="project" value="InterPro"/>
</dbReference>
<dbReference type="STRING" id="27349.A0A0L6VKL1"/>
<keyword evidence="6" id="KW-0460">Magnesium</keyword>
<dbReference type="InterPro" id="IPR036615">
    <property type="entry name" value="Mur_ligase_C_dom_sf"/>
</dbReference>
<dbReference type="EMBL" id="LAVV01004721">
    <property type="protein sequence ID" value="KNZ61293.1"/>
    <property type="molecule type" value="Genomic_DNA"/>
</dbReference>
<gene>
    <name evidence="8" type="ORF">VP01_1424g4</name>
</gene>
<proteinExistence type="inferred from homology"/>
<comment type="pathway">
    <text evidence="7">Cofactor biosynthesis; tetrahydrofolylpolyglutamate biosynthesis.</text>
</comment>
<evidence type="ECO:0000256" key="2">
    <source>
        <dbReference type="ARBA" id="ARBA00022598"/>
    </source>
</evidence>
<dbReference type="OrthoDB" id="5212574at2759"/>
<dbReference type="SUPFAM" id="SSF53244">
    <property type="entry name" value="MurD-like peptide ligases, peptide-binding domain"/>
    <property type="match status" value="1"/>
</dbReference>
<dbReference type="VEuPathDB" id="FungiDB:VP01_1424g4"/>
<dbReference type="EC" id="6.3.2.12" evidence="7"/>
<sequence>MSIRLGLERVSKVLQCLGNPHLNIPVIHVAGTNGKGSVCAYQTEILRCSGYNVGRFTSPFLRHPTDSVNINGANVDRQIYQEAHVRIHTIARQNRIQLTAFELLTVIAFELFARPSFQLDLAVIEVGLGGLKDSTNVCRTSNTLLSCITPISIDHQVFLGSSIPEITAQKVGIAKPHVPILLAQQSFPQVEQIVRTRASLESCDLFTVRPYPIPQDSTQSLPPLPLMPVEQLPSDPHPNMAHSSKSIPNPLSPTAGFQHQNVATAVTLTHLIRTHPHPLKLLPSLAAKVTDQAIIEGLQKTHWQGRLELTRYRGAEVLLDGAHNVAAAKLLGRHILSLHRPITLVFSLSSTRDPSDMIEALDLSGMSPPVQLIATPFSVPEDMQWVSALDPDLIAHHFRRASPHTATIIRVAQDAAHALSLALSLATRKDELIVVCGSLYLISDVLRIINCK</sequence>
<organism evidence="8 9">
    <name type="scientific">Puccinia sorghi</name>
    <dbReference type="NCBI Taxonomy" id="27349"/>
    <lineage>
        <taxon>Eukaryota</taxon>
        <taxon>Fungi</taxon>
        <taxon>Dikarya</taxon>
        <taxon>Basidiomycota</taxon>
        <taxon>Pucciniomycotina</taxon>
        <taxon>Pucciniomycetes</taxon>
        <taxon>Pucciniales</taxon>
        <taxon>Pucciniaceae</taxon>
        <taxon>Puccinia</taxon>
    </lineage>
</organism>
<dbReference type="InterPro" id="IPR001645">
    <property type="entry name" value="Folylpolyglutamate_synth"/>
</dbReference>
<keyword evidence="5 7" id="KW-0067">ATP-binding</keyword>
<dbReference type="PANTHER" id="PTHR11136">
    <property type="entry name" value="FOLYLPOLYGLUTAMATE SYNTHASE-RELATED"/>
    <property type="match status" value="1"/>
</dbReference>
<accession>A0A0L6VKL1</accession>
<dbReference type="SUPFAM" id="SSF53623">
    <property type="entry name" value="MurD-like peptide ligases, catalytic domain"/>
    <property type="match status" value="1"/>
</dbReference>